<evidence type="ECO:0000313" key="2">
    <source>
        <dbReference type="EMBL" id="GBM00248.1"/>
    </source>
</evidence>
<dbReference type="AlphaFoldDB" id="A0A4Y2C916"/>
<protein>
    <submittedName>
        <fullName evidence="2">Uncharacterized protein</fullName>
    </submittedName>
</protein>
<sequence>MENDDKEDDDDDTDPSQSLLTSQEPLQSVQSQRAFFSSLSSTNDDHFRELDSMQILKVDEKATFSAAGLHISDITVEMDIGWINVKPATHFTDKLYILEREKEKAIKIYGNEPNGLPWLEFRLD</sequence>
<name>A0A4Y2C916_ARAVE</name>
<proteinExistence type="predicted"/>
<accession>A0A4Y2C916</accession>
<organism evidence="2 3">
    <name type="scientific">Araneus ventricosus</name>
    <name type="common">Orbweaver spider</name>
    <name type="synonym">Epeira ventricosa</name>
    <dbReference type="NCBI Taxonomy" id="182803"/>
    <lineage>
        <taxon>Eukaryota</taxon>
        <taxon>Metazoa</taxon>
        <taxon>Ecdysozoa</taxon>
        <taxon>Arthropoda</taxon>
        <taxon>Chelicerata</taxon>
        <taxon>Arachnida</taxon>
        <taxon>Araneae</taxon>
        <taxon>Araneomorphae</taxon>
        <taxon>Entelegynae</taxon>
        <taxon>Araneoidea</taxon>
        <taxon>Araneidae</taxon>
        <taxon>Araneus</taxon>
    </lineage>
</organism>
<keyword evidence="3" id="KW-1185">Reference proteome</keyword>
<reference evidence="2 3" key="1">
    <citation type="journal article" date="2019" name="Sci. Rep.">
        <title>Orb-weaving spider Araneus ventricosus genome elucidates the spidroin gene catalogue.</title>
        <authorList>
            <person name="Kono N."/>
            <person name="Nakamura H."/>
            <person name="Ohtoshi R."/>
            <person name="Moran D.A.P."/>
            <person name="Shinohara A."/>
            <person name="Yoshida Y."/>
            <person name="Fujiwara M."/>
            <person name="Mori M."/>
            <person name="Tomita M."/>
            <person name="Arakawa K."/>
        </authorList>
    </citation>
    <scope>NUCLEOTIDE SEQUENCE [LARGE SCALE GENOMIC DNA]</scope>
</reference>
<evidence type="ECO:0000313" key="3">
    <source>
        <dbReference type="Proteomes" id="UP000499080"/>
    </source>
</evidence>
<feature type="compositionally biased region" description="Acidic residues" evidence="1">
    <location>
        <begin position="1"/>
        <end position="14"/>
    </location>
</feature>
<evidence type="ECO:0000256" key="1">
    <source>
        <dbReference type="SAM" id="MobiDB-lite"/>
    </source>
</evidence>
<feature type="region of interest" description="Disordered" evidence="1">
    <location>
        <begin position="1"/>
        <end position="30"/>
    </location>
</feature>
<feature type="compositionally biased region" description="Polar residues" evidence="1">
    <location>
        <begin position="15"/>
        <end position="30"/>
    </location>
</feature>
<comment type="caution">
    <text evidence="2">The sequence shown here is derived from an EMBL/GenBank/DDBJ whole genome shotgun (WGS) entry which is preliminary data.</text>
</comment>
<dbReference type="Proteomes" id="UP000499080">
    <property type="component" value="Unassembled WGS sequence"/>
</dbReference>
<dbReference type="EMBL" id="BGPR01000155">
    <property type="protein sequence ID" value="GBM00248.1"/>
    <property type="molecule type" value="Genomic_DNA"/>
</dbReference>
<gene>
    <name evidence="2" type="ORF">AVEN_32602_1</name>
</gene>